<dbReference type="RefSeq" id="WP_110169423.1">
    <property type="nucleotide sequence ID" value="NZ_CP015136.1"/>
</dbReference>
<reference evidence="6 7" key="1">
    <citation type="journal article" date="2016" name="Genome Announc.">
        <title>First Complete Genome Sequence of a Subdivision 6 Acidobacterium Strain.</title>
        <authorList>
            <person name="Huang S."/>
            <person name="Vieira S."/>
            <person name="Bunk B."/>
            <person name="Riedel T."/>
            <person name="Sproer C."/>
            <person name="Overmann J."/>
        </authorList>
    </citation>
    <scope>NUCLEOTIDE SEQUENCE [LARGE SCALE GENOMIC DNA]</scope>
    <source>
        <strain evidence="7">DSM 100886 HEG_-6_39</strain>
    </source>
</reference>
<dbReference type="InterPro" id="IPR018334">
    <property type="entry name" value="ArsR_HTH"/>
</dbReference>
<name>A0A143PFZ5_LUTPR</name>
<dbReference type="AlphaFoldDB" id="A0A143PFZ5"/>
<dbReference type="CDD" id="cd00090">
    <property type="entry name" value="HTH_ARSR"/>
    <property type="match status" value="1"/>
</dbReference>
<evidence type="ECO:0000256" key="2">
    <source>
        <dbReference type="ARBA" id="ARBA00023125"/>
    </source>
</evidence>
<dbReference type="PRINTS" id="PR00778">
    <property type="entry name" value="HTHARSR"/>
</dbReference>
<dbReference type="PANTHER" id="PTHR43132">
    <property type="entry name" value="ARSENICAL RESISTANCE OPERON REPRESSOR ARSR-RELATED"/>
    <property type="match status" value="1"/>
</dbReference>
<dbReference type="GO" id="GO:0003677">
    <property type="term" value="F:DNA binding"/>
    <property type="evidence" value="ECO:0007669"/>
    <property type="project" value="UniProtKB-KW"/>
</dbReference>
<evidence type="ECO:0000259" key="5">
    <source>
        <dbReference type="PROSITE" id="PS50987"/>
    </source>
</evidence>
<evidence type="ECO:0000256" key="1">
    <source>
        <dbReference type="ARBA" id="ARBA00023015"/>
    </source>
</evidence>
<dbReference type="PROSITE" id="PS00846">
    <property type="entry name" value="HTH_ARSR_1"/>
    <property type="match status" value="1"/>
</dbReference>
<evidence type="ECO:0000313" key="7">
    <source>
        <dbReference type="Proteomes" id="UP000076079"/>
    </source>
</evidence>
<dbReference type="SMART" id="SM00418">
    <property type="entry name" value="HTH_ARSR"/>
    <property type="match status" value="1"/>
</dbReference>
<organism evidence="6 7">
    <name type="scientific">Luteitalea pratensis</name>
    <dbReference type="NCBI Taxonomy" id="1855912"/>
    <lineage>
        <taxon>Bacteria</taxon>
        <taxon>Pseudomonadati</taxon>
        <taxon>Acidobacteriota</taxon>
        <taxon>Vicinamibacteria</taxon>
        <taxon>Vicinamibacterales</taxon>
        <taxon>Vicinamibacteraceae</taxon>
        <taxon>Luteitalea</taxon>
    </lineage>
</organism>
<feature type="domain" description="HTH arsR-type" evidence="5">
    <location>
        <begin position="37"/>
        <end position="131"/>
    </location>
</feature>
<evidence type="ECO:0000256" key="3">
    <source>
        <dbReference type="ARBA" id="ARBA00023163"/>
    </source>
</evidence>
<dbReference type="Proteomes" id="UP000076079">
    <property type="component" value="Chromosome"/>
</dbReference>
<dbReference type="KEGG" id="abac:LuPra_00650"/>
<feature type="region of interest" description="Disordered" evidence="4">
    <location>
        <begin position="1"/>
        <end position="28"/>
    </location>
</feature>
<protein>
    <submittedName>
        <fullName evidence="6">Transcriptional repressor SmtB</fullName>
    </submittedName>
</protein>
<keyword evidence="7" id="KW-1185">Reference proteome</keyword>
<dbReference type="NCBIfam" id="NF033788">
    <property type="entry name" value="HTH_metalloreg"/>
    <property type="match status" value="1"/>
</dbReference>
<dbReference type="SUPFAM" id="SSF46785">
    <property type="entry name" value="Winged helix' DNA-binding domain"/>
    <property type="match status" value="1"/>
</dbReference>
<dbReference type="PANTHER" id="PTHR43132:SF6">
    <property type="entry name" value="HTH-TYPE TRANSCRIPTIONAL REPRESSOR CZRA"/>
    <property type="match status" value="1"/>
</dbReference>
<dbReference type="STRING" id="1855912.LuPra_00650"/>
<evidence type="ECO:0000256" key="4">
    <source>
        <dbReference type="SAM" id="MobiDB-lite"/>
    </source>
</evidence>
<dbReference type="Pfam" id="PF01022">
    <property type="entry name" value="HTH_5"/>
    <property type="match status" value="1"/>
</dbReference>
<dbReference type="InterPro" id="IPR011991">
    <property type="entry name" value="ArsR-like_HTH"/>
</dbReference>
<dbReference type="InterPro" id="IPR051011">
    <property type="entry name" value="Metal_resp_trans_reg"/>
</dbReference>
<dbReference type="PROSITE" id="PS50987">
    <property type="entry name" value="HTH_ARSR_2"/>
    <property type="match status" value="1"/>
</dbReference>
<dbReference type="InterPro" id="IPR036388">
    <property type="entry name" value="WH-like_DNA-bd_sf"/>
</dbReference>
<accession>A0A143PFZ5</accession>
<dbReference type="InterPro" id="IPR036390">
    <property type="entry name" value="WH_DNA-bd_sf"/>
</dbReference>
<evidence type="ECO:0000313" key="6">
    <source>
        <dbReference type="EMBL" id="AMY07477.1"/>
    </source>
</evidence>
<dbReference type="Gene3D" id="1.10.10.10">
    <property type="entry name" value="Winged helix-like DNA-binding domain superfamily/Winged helix DNA-binding domain"/>
    <property type="match status" value="1"/>
</dbReference>
<keyword evidence="2" id="KW-0238">DNA-binding</keyword>
<keyword evidence="3" id="KW-0804">Transcription</keyword>
<gene>
    <name evidence="6" type="primary">smtB</name>
    <name evidence="6" type="ORF">LuPra_00650</name>
</gene>
<keyword evidence="1" id="KW-0805">Transcription regulation</keyword>
<dbReference type="InterPro" id="IPR001845">
    <property type="entry name" value="HTH_ArsR_DNA-bd_dom"/>
</dbReference>
<dbReference type="OrthoDB" id="9794330at2"/>
<sequence>MSQTTSTVPRPALTRPGPPSPATTVRRRAARAITPPLSAETAQALAETFRVLGDPTRIRLIAAMAVAERCVGDLASLVGMSESAVSHQLRMLRAARLVRTRRAGRQVFYTLDDAHILALFEQGLSHVHEPHGDAR</sequence>
<dbReference type="GO" id="GO:0003700">
    <property type="term" value="F:DNA-binding transcription factor activity"/>
    <property type="evidence" value="ECO:0007669"/>
    <property type="project" value="InterPro"/>
</dbReference>
<reference evidence="7" key="2">
    <citation type="submission" date="2016-04" db="EMBL/GenBank/DDBJ databases">
        <title>First Complete Genome Sequence of a Subdivision 6 Acidobacterium.</title>
        <authorList>
            <person name="Huang S."/>
            <person name="Vieira S."/>
            <person name="Bunk B."/>
            <person name="Riedel T."/>
            <person name="Sproeer C."/>
            <person name="Overmann J."/>
        </authorList>
    </citation>
    <scope>NUCLEOTIDE SEQUENCE [LARGE SCALE GENOMIC DNA]</scope>
    <source>
        <strain evidence="7">DSM 100886 HEG_-6_39</strain>
    </source>
</reference>
<dbReference type="EMBL" id="CP015136">
    <property type="protein sequence ID" value="AMY07477.1"/>
    <property type="molecule type" value="Genomic_DNA"/>
</dbReference>
<proteinExistence type="predicted"/>